<keyword evidence="2" id="KW-0902">Two-component regulatory system</keyword>
<dbReference type="RefSeq" id="WP_189216599.1">
    <property type="nucleotide sequence ID" value="NZ_BMQK01000003.1"/>
</dbReference>
<dbReference type="Pfam" id="PF13191">
    <property type="entry name" value="AAA_16"/>
    <property type="match status" value="1"/>
</dbReference>
<dbReference type="Pfam" id="PF00486">
    <property type="entry name" value="Trans_reg_C"/>
    <property type="match status" value="1"/>
</dbReference>
<dbReference type="Pfam" id="PF25872">
    <property type="entry name" value="HTH_77"/>
    <property type="match status" value="1"/>
</dbReference>
<dbReference type="InterPro" id="IPR005158">
    <property type="entry name" value="BTAD"/>
</dbReference>
<keyword evidence="3 4" id="KW-0238">DNA-binding</keyword>
<dbReference type="AlphaFoldDB" id="A0A918BAD1"/>
<evidence type="ECO:0000256" key="3">
    <source>
        <dbReference type="ARBA" id="ARBA00023125"/>
    </source>
</evidence>
<dbReference type="InterPro" id="IPR058852">
    <property type="entry name" value="HTH_77"/>
</dbReference>
<protein>
    <submittedName>
        <fullName evidence="7">SARP family transcriptional regulator</fullName>
    </submittedName>
</protein>
<dbReference type="PROSITE" id="PS51755">
    <property type="entry name" value="OMPR_PHOB"/>
    <property type="match status" value="1"/>
</dbReference>
<proteinExistence type="inferred from homology"/>
<dbReference type="InterPro" id="IPR041664">
    <property type="entry name" value="AAA_16"/>
</dbReference>
<dbReference type="GO" id="GO:0000160">
    <property type="term" value="P:phosphorelay signal transduction system"/>
    <property type="evidence" value="ECO:0007669"/>
    <property type="project" value="UniProtKB-KW"/>
</dbReference>
<evidence type="ECO:0000256" key="5">
    <source>
        <dbReference type="SAM" id="MobiDB-lite"/>
    </source>
</evidence>
<dbReference type="SMART" id="SM00862">
    <property type="entry name" value="Trans_reg_C"/>
    <property type="match status" value="1"/>
</dbReference>
<evidence type="ECO:0000313" key="8">
    <source>
        <dbReference type="Proteomes" id="UP000620156"/>
    </source>
</evidence>
<sequence length="1099" mass="119781">MQFRVLGPLEVWATEERLVRVPEVKVRALLANLLAHPGRVVAADRLVEALWGGSTLPANPLGALQAKVSQLRRALEEAEPGSRELIVRRAPGYVLTAPAESVDAGRFQALVADAGTVQDPRAKAAVLADALSLWRGPAFADFADEPFVRAAAASLEEQRLTAVEEHAETRLELGEHSTLIGELTTLVAAHPLRERLRAVQMRSLYRVGRSSEALDSYAELRRRLDRELGLAPGPAIETLQQAILRQDPALQDTARTAHAPSGTRSRTNLPARVDSLVGRDEAVAELRQLVREKRLVTLTGPGGVGKTRLAAATARELDDAFPDGVWLVELAALSGTTGLTSLAEHVMAVMGIREDSDTAPFPADAAGGPPRRLATALATRRLLLVLDNCEHLVDPVAELVTRLLTDSPQLHLMATSQERLHLPGETIWPVPPLDLPLPDSDPDTLARSSAVQLFAARARSVDPDFVLDESTAPLVTDICRRLDGLPLALELAATRVRSLGLRDMLDRLDDRFRILTYGYRGAPPRQQTLQAAIDWSWSLLTGQEQYLLRTLAVHAEGCTLEAVEHLSAEGGADGDILDVLARLVDRSLVIKVDGPHWPRYRLLESVAAYAQRKTDEQGESARLAFCHLRYYTELAELARPHLHSRNQRRWLQRLDAETANFQRALDEARRVGAASWALRLANALSWYWFLRGRLGEGSRALRLALAVPGEAPAADRAEARTWHTGFAMLLGEHRPGLVPPPDEPPSALLAGERPDPAAGERTVGRARAEWFLGFAEWSLGSLSAGEQRMNGALTDFRVLRDTWGVAAALSTRAALAMARGNLEAMRGNALEARTHFITLGDAWGQLKATEVLSVLAEINADYDEAAGLHSEGLRIAESLELWSEVSRKLSGLGRIALLTERLTEADELHSRALRLAVDQGNRPVEQFAEIGLALAARRRGLLDAAEEHLQPWREWNRSHGALTGLALVLAELGFIAEQRGDAPAALRLHRDCLATARATGDARAVALALEGLAGAHSLAGRHVRAARLLGTAAHTREECEAPLPPAERRDVERISARIREALGEERFREALDAGAARHYDTAADEEEKLPLDPPAECPA</sequence>
<dbReference type="InterPro" id="IPR016032">
    <property type="entry name" value="Sig_transdc_resp-reg_C-effctor"/>
</dbReference>
<comment type="caution">
    <text evidence="7">The sequence shown here is derived from an EMBL/GenBank/DDBJ whole genome shotgun (WGS) entry which is preliminary data.</text>
</comment>
<dbReference type="SUPFAM" id="SSF52540">
    <property type="entry name" value="P-loop containing nucleoside triphosphate hydrolases"/>
    <property type="match status" value="1"/>
</dbReference>
<evidence type="ECO:0000313" key="7">
    <source>
        <dbReference type="EMBL" id="GGQ52984.1"/>
    </source>
</evidence>
<dbReference type="SUPFAM" id="SSF48452">
    <property type="entry name" value="TPR-like"/>
    <property type="match status" value="2"/>
</dbReference>
<accession>A0A918BAD1</accession>
<feature type="DNA-binding region" description="OmpR/PhoB-type" evidence="4">
    <location>
        <begin position="1"/>
        <end position="97"/>
    </location>
</feature>
<organism evidence="7 8">
    <name type="scientific">Streptomyces ruber</name>
    <dbReference type="NCBI Taxonomy" id="83378"/>
    <lineage>
        <taxon>Bacteria</taxon>
        <taxon>Bacillati</taxon>
        <taxon>Actinomycetota</taxon>
        <taxon>Actinomycetes</taxon>
        <taxon>Kitasatosporales</taxon>
        <taxon>Streptomycetaceae</taxon>
        <taxon>Streptomyces</taxon>
    </lineage>
</organism>
<dbReference type="Gene3D" id="3.40.50.300">
    <property type="entry name" value="P-loop containing nucleotide triphosphate hydrolases"/>
    <property type="match status" value="1"/>
</dbReference>
<dbReference type="PRINTS" id="PR00364">
    <property type="entry name" value="DISEASERSIST"/>
</dbReference>
<feature type="domain" description="OmpR/PhoB-type" evidence="6">
    <location>
        <begin position="1"/>
        <end position="97"/>
    </location>
</feature>
<dbReference type="Gene3D" id="1.10.10.10">
    <property type="entry name" value="Winged helix-like DNA-binding domain superfamily/Winged helix DNA-binding domain"/>
    <property type="match status" value="1"/>
</dbReference>
<dbReference type="GO" id="GO:0003677">
    <property type="term" value="F:DNA binding"/>
    <property type="evidence" value="ECO:0007669"/>
    <property type="project" value="UniProtKB-UniRule"/>
</dbReference>
<dbReference type="GO" id="GO:0006355">
    <property type="term" value="P:regulation of DNA-templated transcription"/>
    <property type="evidence" value="ECO:0007669"/>
    <property type="project" value="InterPro"/>
</dbReference>
<dbReference type="InterPro" id="IPR001867">
    <property type="entry name" value="OmpR/PhoB-type_DNA-bd"/>
</dbReference>
<dbReference type="InterPro" id="IPR003593">
    <property type="entry name" value="AAA+_ATPase"/>
</dbReference>
<name>A0A918BAD1_9ACTN</name>
<dbReference type="SMART" id="SM01043">
    <property type="entry name" value="BTAD"/>
    <property type="match status" value="1"/>
</dbReference>
<dbReference type="EMBL" id="BMQK01000003">
    <property type="protein sequence ID" value="GGQ52984.1"/>
    <property type="molecule type" value="Genomic_DNA"/>
</dbReference>
<dbReference type="Proteomes" id="UP000620156">
    <property type="component" value="Unassembled WGS sequence"/>
</dbReference>
<dbReference type="InterPro" id="IPR036388">
    <property type="entry name" value="WH-like_DNA-bd_sf"/>
</dbReference>
<evidence type="ECO:0000259" key="6">
    <source>
        <dbReference type="PROSITE" id="PS51755"/>
    </source>
</evidence>
<dbReference type="Pfam" id="PF03704">
    <property type="entry name" value="BTAD"/>
    <property type="match status" value="1"/>
</dbReference>
<gene>
    <name evidence="7" type="ORF">GCM10010145_23190</name>
</gene>
<evidence type="ECO:0000256" key="4">
    <source>
        <dbReference type="PROSITE-ProRule" id="PRU01091"/>
    </source>
</evidence>
<dbReference type="CDD" id="cd15831">
    <property type="entry name" value="BTAD"/>
    <property type="match status" value="1"/>
</dbReference>
<evidence type="ECO:0000256" key="2">
    <source>
        <dbReference type="ARBA" id="ARBA00023012"/>
    </source>
</evidence>
<dbReference type="SMART" id="SM00382">
    <property type="entry name" value="AAA"/>
    <property type="match status" value="1"/>
</dbReference>
<dbReference type="PANTHER" id="PTHR47691:SF3">
    <property type="entry name" value="HTH-TYPE TRANSCRIPTIONAL REGULATOR RV0890C-RELATED"/>
    <property type="match status" value="1"/>
</dbReference>
<reference evidence="7" key="2">
    <citation type="submission" date="2020-09" db="EMBL/GenBank/DDBJ databases">
        <authorList>
            <person name="Sun Q."/>
            <person name="Ohkuma M."/>
        </authorList>
    </citation>
    <scope>NUCLEOTIDE SEQUENCE</scope>
    <source>
        <strain evidence="7">JCM 3131</strain>
    </source>
</reference>
<dbReference type="PANTHER" id="PTHR47691">
    <property type="entry name" value="REGULATOR-RELATED"/>
    <property type="match status" value="1"/>
</dbReference>
<dbReference type="Gene3D" id="1.25.40.10">
    <property type="entry name" value="Tetratricopeptide repeat domain"/>
    <property type="match status" value="2"/>
</dbReference>
<comment type="similarity">
    <text evidence="1">Belongs to the AfsR/DnrI/RedD regulatory family.</text>
</comment>
<dbReference type="InterPro" id="IPR011990">
    <property type="entry name" value="TPR-like_helical_dom_sf"/>
</dbReference>
<feature type="region of interest" description="Disordered" evidence="5">
    <location>
        <begin position="1077"/>
        <end position="1099"/>
    </location>
</feature>
<feature type="region of interest" description="Disordered" evidence="5">
    <location>
        <begin position="738"/>
        <end position="759"/>
    </location>
</feature>
<dbReference type="SUPFAM" id="SSF46894">
    <property type="entry name" value="C-terminal effector domain of the bipartite response regulators"/>
    <property type="match status" value="1"/>
</dbReference>
<dbReference type="InterPro" id="IPR027417">
    <property type="entry name" value="P-loop_NTPase"/>
</dbReference>
<reference evidence="7" key="1">
    <citation type="journal article" date="2014" name="Int. J. Syst. Evol. Microbiol.">
        <title>Complete genome sequence of Corynebacterium casei LMG S-19264T (=DSM 44701T), isolated from a smear-ripened cheese.</title>
        <authorList>
            <consortium name="US DOE Joint Genome Institute (JGI-PGF)"/>
            <person name="Walter F."/>
            <person name="Albersmeier A."/>
            <person name="Kalinowski J."/>
            <person name="Ruckert C."/>
        </authorList>
    </citation>
    <scope>NUCLEOTIDE SEQUENCE</scope>
    <source>
        <strain evidence="7">JCM 3131</strain>
    </source>
</reference>
<keyword evidence="8" id="KW-1185">Reference proteome</keyword>
<evidence type="ECO:0000256" key="1">
    <source>
        <dbReference type="ARBA" id="ARBA00005820"/>
    </source>
</evidence>